<dbReference type="PANTHER" id="PTHR48073">
    <property type="entry name" value="O-SUCCINYLBENZOATE SYNTHASE-RELATED"/>
    <property type="match status" value="1"/>
</dbReference>
<keyword evidence="2" id="KW-0479">Metal-binding</keyword>
<evidence type="ECO:0000256" key="3">
    <source>
        <dbReference type="ARBA" id="ARBA00023235"/>
    </source>
</evidence>
<evidence type="ECO:0000313" key="5">
    <source>
        <dbReference type="EMBL" id="ACR11607.1"/>
    </source>
</evidence>
<proteinExistence type="inferred from homology"/>
<comment type="similarity">
    <text evidence="1">Belongs to the mandelate racemase/muconate lactonizing enzyme family.</text>
</comment>
<dbReference type="InterPro" id="IPR029065">
    <property type="entry name" value="Enolase_C-like"/>
</dbReference>
<dbReference type="KEGG" id="ttu:TERTU_4393"/>
<dbReference type="PANTHER" id="PTHR48073:SF2">
    <property type="entry name" value="O-SUCCINYLBENZOATE SYNTHASE"/>
    <property type="match status" value="1"/>
</dbReference>
<organism evidence="5 6">
    <name type="scientific">Teredinibacter turnerae (strain ATCC 39867 / T7901)</name>
    <dbReference type="NCBI Taxonomy" id="377629"/>
    <lineage>
        <taxon>Bacteria</taxon>
        <taxon>Pseudomonadati</taxon>
        <taxon>Pseudomonadota</taxon>
        <taxon>Gammaproteobacteria</taxon>
        <taxon>Cellvibrionales</taxon>
        <taxon>Cellvibrionaceae</taxon>
        <taxon>Teredinibacter</taxon>
    </lineage>
</organism>
<dbReference type="GO" id="GO:0006518">
    <property type="term" value="P:peptide metabolic process"/>
    <property type="evidence" value="ECO:0007669"/>
    <property type="project" value="UniProtKB-ARBA"/>
</dbReference>
<keyword evidence="3" id="KW-0413">Isomerase</keyword>
<dbReference type="GO" id="GO:0016854">
    <property type="term" value="F:racemase and epimerase activity"/>
    <property type="evidence" value="ECO:0007669"/>
    <property type="project" value="UniProtKB-ARBA"/>
</dbReference>
<dbReference type="EMBL" id="CP001614">
    <property type="protein sequence ID" value="ACR11607.1"/>
    <property type="molecule type" value="Genomic_DNA"/>
</dbReference>
<name>C5BIZ3_TERTT</name>
<accession>C5BIZ3</accession>
<dbReference type="eggNOG" id="COG4948">
    <property type="taxonomic scope" value="Bacteria"/>
</dbReference>
<dbReference type="AlphaFoldDB" id="C5BIZ3"/>
<dbReference type="InterPro" id="IPR013342">
    <property type="entry name" value="Mandelate_racemase_C"/>
</dbReference>
<dbReference type="Pfam" id="PF02746">
    <property type="entry name" value="MR_MLE_N"/>
    <property type="match status" value="1"/>
</dbReference>
<dbReference type="SMART" id="SM00922">
    <property type="entry name" value="MR_MLE"/>
    <property type="match status" value="1"/>
</dbReference>
<dbReference type="InterPro" id="IPR013341">
    <property type="entry name" value="Mandelate_racemase_N_dom"/>
</dbReference>
<feature type="domain" description="Mandelate racemase/muconate lactonizing enzyme C-terminal" evidence="4">
    <location>
        <begin position="149"/>
        <end position="246"/>
    </location>
</feature>
<dbReference type="SFLD" id="SFLDG00180">
    <property type="entry name" value="muconate_cycloisomerase"/>
    <property type="match status" value="1"/>
</dbReference>
<evidence type="ECO:0000256" key="2">
    <source>
        <dbReference type="ARBA" id="ARBA00022723"/>
    </source>
</evidence>
<dbReference type="RefSeq" id="WP_015817719.1">
    <property type="nucleotide sequence ID" value="NC_012997.1"/>
</dbReference>
<keyword evidence="6" id="KW-1185">Reference proteome</keyword>
<dbReference type="Gene3D" id="3.20.20.120">
    <property type="entry name" value="Enolase-like C-terminal domain"/>
    <property type="match status" value="1"/>
</dbReference>
<dbReference type="SUPFAM" id="SSF54826">
    <property type="entry name" value="Enolase N-terminal domain-like"/>
    <property type="match status" value="1"/>
</dbReference>
<dbReference type="SFLD" id="SFLDS00001">
    <property type="entry name" value="Enolase"/>
    <property type="match status" value="1"/>
</dbReference>
<dbReference type="Pfam" id="PF13378">
    <property type="entry name" value="MR_MLE_C"/>
    <property type="match status" value="1"/>
</dbReference>
<dbReference type="InterPro" id="IPR029017">
    <property type="entry name" value="Enolase-like_N"/>
</dbReference>
<dbReference type="OrthoDB" id="103536at2"/>
<sequence>MIITALALHETTIPFRLAFNHTTKSRSEVEGIILEVHTNSGAVGFGEALPRKYVTGETHTSVIKHATKTVLPRLLGMEFSSIEEIAIWFENFHNIFESIDPKEQCIKTLVEIAVLDAFGRDTEKPLIDLMGGAFPDSMTYSGVISAGKPEHVKKFVDAFQAMGVTEYKVKVGADDWAVDEAIISTLRNACGPEIDIRADANEAWDLDLATQRLGQLADLGVTSCEQPMPASLKQSYPALVSRVEGRIGVCIDESLCTLDDAKWFIANSGATIFNLRVSKNGGIMNTLKLGRMAHEHGIKCQIGSQVGETSILSRAAQIVSACLGDVIHHEGAFGTMLLEFDLCDRPINFGQYGKYRPNTIDGPGLGIDVSTENLQKMLSSISWESRLSEQSQAHALSL</sequence>
<protein>
    <submittedName>
        <fullName evidence="5">O-succinylbenzoate-CoA synthase</fullName>
    </submittedName>
</protein>
<dbReference type="Gene3D" id="3.30.390.10">
    <property type="entry name" value="Enolase-like, N-terminal domain"/>
    <property type="match status" value="1"/>
</dbReference>
<evidence type="ECO:0000256" key="1">
    <source>
        <dbReference type="ARBA" id="ARBA00008031"/>
    </source>
</evidence>
<dbReference type="HOGENOM" id="CLU_030273_4_6_6"/>
<dbReference type="STRING" id="377629.TERTU_4393"/>
<dbReference type="InterPro" id="IPR036849">
    <property type="entry name" value="Enolase-like_C_sf"/>
</dbReference>
<dbReference type="Proteomes" id="UP000009080">
    <property type="component" value="Chromosome"/>
</dbReference>
<evidence type="ECO:0000313" key="6">
    <source>
        <dbReference type="Proteomes" id="UP000009080"/>
    </source>
</evidence>
<reference evidence="5 6" key="1">
    <citation type="journal article" date="2009" name="PLoS ONE">
        <title>The complete genome of Teredinibacter turnerae T7901: an intracellular endosymbiont of marine wood-boring bivalves (shipworms).</title>
        <authorList>
            <person name="Yang J.C."/>
            <person name="Madupu R."/>
            <person name="Durkin A.S."/>
            <person name="Ekborg N.A."/>
            <person name="Pedamallu C.S."/>
            <person name="Hostetler J.B."/>
            <person name="Radune D."/>
            <person name="Toms B.S."/>
            <person name="Henrissat B."/>
            <person name="Coutinho P.M."/>
            <person name="Schwarz S."/>
            <person name="Field L."/>
            <person name="Trindade-Silva A.E."/>
            <person name="Soares C.A.G."/>
            <person name="Elshahawi S."/>
            <person name="Hanora A."/>
            <person name="Schmidt E.W."/>
            <person name="Haygood M.G."/>
            <person name="Posfai J."/>
            <person name="Benner J."/>
            <person name="Madinger C."/>
            <person name="Nove J."/>
            <person name="Anton B."/>
            <person name="Chaudhary K."/>
            <person name="Foster J."/>
            <person name="Holman A."/>
            <person name="Kumar S."/>
            <person name="Lessard P.A."/>
            <person name="Luyten Y.A."/>
            <person name="Slatko B."/>
            <person name="Wood N."/>
            <person name="Wu B."/>
            <person name="Teplitski M."/>
            <person name="Mougous J.D."/>
            <person name="Ward N."/>
            <person name="Eisen J.A."/>
            <person name="Badger J.H."/>
            <person name="Distel D.L."/>
        </authorList>
    </citation>
    <scope>NUCLEOTIDE SEQUENCE [LARGE SCALE GENOMIC DNA]</scope>
    <source>
        <strain evidence="6">ATCC 39867 / T7901</strain>
    </source>
</reference>
<dbReference type="SUPFAM" id="SSF51604">
    <property type="entry name" value="Enolase C-terminal domain-like"/>
    <property type="match status" value="1"/>
</dbReference>
<evidence type="ECO:0000259" key="4">
    <source>
        <dbReference type="SMART" id="SM00922"/>
    </source>
</evidence>
<dbReference type="GO" id="GO:0046872">
    <property type="term" value="F:metal ion binding"/>
    <property type="evidence" value="ECO:0007669"/>
    <property type="project" value="UniProtKB-KW"/>
</dbReference>
<gene>
    <name evidence="5" type="ordered locus">TERTU_4393</name>
</gene>